<evidence type="ECO:0000313" key="5">
    <source>
        <dbReference type="Proteomes" id="UP000017396"/>
    </source>
</evidence>
<proteinExistence type="predicted"/>
<dbReference type="RefSeq" id="WP_023173542.1">
    <property type="nucleotide sequence ID" value="NC_022600.1"/>
</dbReference>
<name>U5QHF5_GLOK1</name>
<dbReference type="PANTHER" id="PTHR43135">
    <property type="entry name" value="ALPHA-D-RIBOSE 1-METHYLPHOSPHONATE 5-TRIPHOSPHATE DIPHOSPHATASE"/>
    <property type="match status" value="1"/>
</dbReference>
<feature type="compositionally biased region" description="Basic and acidic residues" evidence="1">
    <location>
        <begin position="559"/>
        <end position="569"/>
    </location>
</feature>
<dbReference type="EMBL" id="CP003587">
    <property type="protein sequence ID" value="AGY58397.1"/>
    <property type="molecule type" value="Genomic_DNA"/>
</dbReference>
<feature type="domain" description="Amidohydrolase-related" evidence="3">
    <location>
        <begin position="262"/>
        <end position="451"/>
    </location>
</feature>
<dbReference type="InterPro" id="IPR011059">
    <property type="entry name" value="Metal-dep_hydrolase_composite"/>
</dbReference>
<evidence type="ECO:0000256" key="2">
    <source>
        <dbReference type="SAM" id="SignalP"/>
    </source>
</evidence>
<reference evidence="4 5" key="1">
    <citation type="journal article" date="2013" name="PLoS ONE">
        <title>Cultivation and Complete Genome Sequencing of Gloeobacter kilaueensis sp. nov., from a Lava Cave in Kilauea Caldera, Hawai'i.</title>
        <authorList>
            <person name="Saw J.H."/>
            <person name="Schatz M."/>
            <person name="Brown M.V."/>
            <person name="Kunkel D.D."/>
            <person name="Foster J.S."/>
            <person name="Shick H."/>
            <person name="Christensen S."/>
            <person name="Hou S."/>
            <person name="Wan X."/>
            <person name="Donachie S.P."/>
        </authorList>
    </citation>
    <scope>NUCLEOTIDE SEQUENCE [LARGE SCALE GENOMIC DNA]</scope>
    <source>
        <strain evidence="5">JS</strain>
    </source>
</reference>
<feature type="chain" id="PRO_5004663969" evidence="2">
    <location>
        <begin position="25"/>
        <end position="1059"/>
    </location>
</feature>
<feature type="signal peptide" evidence="2">
    <location>
        <begin position="1"/>
        <end position="24"/>
    </location>
</feature>
<dbReference type="SUPFAM" id="SSF51338">
    <property type="entry name" value="Composite domain of metallo-dependent hydrolases"/>
    <property type="match status" value="2"/>
</dbReference>
<dbReference type="Gene3D" id="3.20.20.140">
    <property type="entry name" value="Metal-dependent hydrolases"/>
    <property type="match status" value="2"/>
</dbReference>
<dbReference type="PATRIC" id="fig|1183438.3.peg.2113"/>
<dbReference type="Gene3D" id="2.30.40.10">
    <property type="entry name" value="Urease, subunit C, domain 1"/>
    <property type="match status" value="1"/>
</dbReference>
<evidence type="ECO:0000259" key="3">
    <source>
        <dbReference type="Pfam" id="PF01979"/>
    </source>
</evidence>
<dbReference type="CDD" id="cd01309">
    <property type="entry name" value="Met_dep_hydrolase_C"/>
    <property type="match status" value="1"/>
</dbReference>
<accession>U5QHF5</accession>
<dbReference type="SUPFAM" id="SSF51556">
    <property type="entry name" value="Metallo-dependent hydrolases"/>
    <property type="match status" value="2"/>
</dbReference>
<gene>
    <name evidence="4" type="ORF">GKIL_2151</name>
</gene>
<feature type="region of interest" description="Disordered" evidence="1">
    <location>
        <begin position="106"/>
        <end position="140"/>
    </location>
</feature>
<dbReference type="HOGENOM" id="CLU_004881_0_0_3"/>
<dbReference type="PANTHER" id="PTHR43135:SF3">
    <property type="entry name" value="ALPHA-D-RIBOSE 1-METHYLPHOSPHONATE 5-TRIPHOSPHATE DIPHOSPHATASE"/>
    <property type="match status" value="1"/>
</dbReference>
<sequence>MPTALYRLTGFLIAWCCCPAIAFAQIPETAPPQGLRENNPRLHALTGARIVVAPGKVIEDGTLLLRDGLIEAVGGKLTIPAGARVWKLRGRVIYAGFIDSYTSLDLPKDLQPPKPRPEEGEANEAKPPEKKAPPAGAAAWNERVTPERNAADALTIDATGTEKLRNLGFTSALSAPGRGVFRGSSALINLGSGDGNRVVLVPKLAEHIAFEQSRFREDRYPVSLMGSIALIRQTFLDADWYRRAQAAYSRSAAGLVRPETNEALAALEEASTAKMPVVFEAQDELDLLRALRLVDEFHLRGLLVGNGYEYRVMDELQAARTPVIVPLDFPGAPEVETPEKALDIPLDELQHWDQAPDNPARLAAAGIPFALTTARLARPEEQFWTRLRRSVRRGLSATSALAALTTTPARLWGVSNRYGTIEPGKVANLVVADGDLFTGKANVLTVWVDGQYYQTDRGEAADPRGSWQVSWSGASAPTALDIKGEAGKPRASLAGSDLTAALDGEQLVLLAPARLFGTTGGLVRLSGQIAEDSLSGTGQLPDGRFFDWSARRTAVGAAADKDKDTDTDRASSAPATYPAGAFGRAQKPDQPEWVLVRGGTLWTSAAAGKLVESDLLVHRGKIARLGPNLVAPAGATVIDARGGHITPGLIDCHSHTAISRGVNEGTHAVTSEVRIGDVLDATDINLYRELAGGLTVANVLHGSANPIGGQNQVIKLRWGEKPEGLKFAGAMPGIKFALGENVKQSFRPQSSRYPQTRMGVEQLLRDNFLAARDYERNFERYRVGATLLPPRRDLQLEALVEILNGRRLVHIHSYRQDEILMFTRLAEQLKFQIGTFQHVLEGYKVADAIARVGAGASSFSDWWGYKVEVYDAIPQNVALMTRVGVVSSVNSDSDDLARRLNTEAAKSIRYGGLSEEEALKLVTINPARQLRIDRQVGSLEVGKDADFVIWSGPPLSSKSRADATWIDGRRYFDRDEDARLRTANAQEHEALVQKALVERQKMLGTGGRAADKPTTPGSTPTLEAGDFAYALEHRSLYHDGRGHIDCSDRDHRTLYGDRP</sequence>
<dbReference type="eggNOG" id="COG1228">
    <property type="taxonomic scope" value="Bacteria"/>
</dbReference>
<dbReference type="InterPro" id="IPR032466">
    <property type="entry name" value="Metal_Hydrolase"/>
</dbReference>
<dbReference type="AlphaFoldDB" id="U5QHF5"/>
<keyword evidence="5" id="KW-1185">Reference proteome</keyword>
<evidence type="ECO:0000256" key="1">
    <source>
        <dbReference type="SAM" id="MobiDB-lite"/>
    </source>
</evidence>
<dbReference type="OrthoDB" id="9776488at2"/>
<protein>
    <submittedName>
        <fullName evidence="4">Amidohydrolase</fullName>
    </submittedName>
</protein>
<keyword evidence="2" id="KW-0732">Signal</keyword>
<dbReference type="InterPro" id="IPR006680">
    <property type="entry name" value="Amidohydro-rel"/>
</dbReference>
<dbReference type="Proteomes" id="UP000017396">
    <property type="component" value="Chromosome"/>
</dbReference>
<keyword evidence="4" id="KW-0378">Hydrolase</keyword>
<dbReference type="KEGG" id="glj:GKIL_2151"/>
<dbReference type="GO" id="GO:0016810">
    <property type="term" value="F:hydrolase activity, acting on carbon-nitrogen (but not peptide) bonds"/>
    <property type="evidence" value="ECO:0007669"/>
    <property type="project" value="InterPro"/>
</dbReference>
<dbReference type="Pfam" id="PF01979">
    <property type="entry name" value="Amidohydro_1"/>
    <property type="match status" value="2"/>
</dbReference>
<feature type="region of interest" description="Disordered" evidence="1">
    <location>
        <begin position="556"/>
        <end position="585"/>
    </location>
</feature>
<feature type="region of interest" description="Disordered" evidence="1">
    <location>
        <begin position="1004"/>
        <end position="1023"/>
    </location>
</feature>
<organism evidence="4 5">
    <name type="scientific">Gloeobacter kilaueensis (strain ATCC BAA-2537 / CCAP 1431/1 / ULC 316 / JS1)</name>
    <dbReference type="NCBI Taxonomy" id="1183438"/>
    <lineage>
        <taxon>Bacteria</taxon>
        <taxon>Bacillati</taxon>
        <taxon>Cyanobacteriota</taxon>
        <taxon>Cyanophyceae</taxon>
        <taxon>Gloeobacterales</taxon>
        <taxon>Gloeobacteraceae</taxon>
        <taxon>Gloeobacter</taxon>
    </lineage>
</organism>
<feature type="compositionally biased region" description="Basic and acidic residues" evidence="1">
    <location>
        <begin position="115"/>
        <end position="132"/>
    </location>
</feature>
<feature type="domain" description="Amidohydrolase-related" evidence="3">
    <location>
        <begin position="909"/>
        <end position="954"/>
    </location>
</feature>
<dbReference type="STRING" id="1183438.GKIL_2151"/>
<evidence type="ECO:0000313" key="4">
    <source>
        <dbReference type="EMBL" id="AGY58397.1"/>
    </source>
</evidence>
<dbReference type="InterPro" id="IPR051781">
    <property type="entry name" value="Metallo-dep_Hydrolase"/>
</dbReference>